<sequence>MGAAANSGRRRRLAATLGIAGEADTSGRWWLMAASIAGAVAIIDVSGSGGQWPQERRPSVSASQCRWALLGAAVVGVGGTHVLRWYR</sequence>
<accession>A0A0D9X767</accession>
<reference evidence="2" key="3">
    <citation type="submission" date="2015-04" db="UniProtKB">
        <authorList>
            <consortium name="EnsemblPlants"/>
        </authorList>
    </citation>
    <scope>IDENTIFICATION</scope>
</reference>
<feature type="transmembrane region" description="Helical" evidence="1">
    <location>
        <begin position="67"/>
        <end position="86"/>
    </location>
</feature>
<dbReference type="AlphaFoldDB" id="A0A0D9X767"/>
<feature type="transmembrane region" description="Helical" evidence="1">
    <location>
        <begin position="29"/>
        <end position="46"/>
    </location>
</feature>
<evidence type="ECO:0000256" key="1">
    <source>
        <dbReference type="SAM" id="Phobius"/>
    </source>
</evidence>
<dbReference type="Proteomes" id="UP000032180">
    <property type="component" value="Chromosome 8"/>
</dbReference>
<evidence type="ECO:0000313" key="3">
    <source>
        <dbReference type="Proteomes" id="UP000032180"/>
    </source>
</evidence>
<dbReference type="Gramene" id="LPERR08G10300.1">
    <property type="protein sequence ID" value="LPERR08G10300.1"/>
    <property type="gene ID" value="LPERR08G10300"/>
</dbReference>
<keyword evidence="3" id="KW-1185">Reference proteome</keyword>
<evidence type="ECO:0000313" key="2">
    <source>
        <dbReference type="EnsemblPlants" id="LPERR08G10300.1"/>
    </source>
</evidence>
<dbReference type="EnsemblPlants" id="LPERR08G10300.1">
    <property type="protein sequence ID" value="LPERR08G10300.1"/>
    <property type="gene ID" value="LPERR08G10300"/>
</dbReference>
<dbReference type="HOGENOM" id="CLU_2486639_0_0_1"/>
<organism evidence="2 3">
    <name type="scientific">Leersia perrieri</name>
    <dbReference type="NCBI Taxonomy" id="77586"/>
    <lineage>
        <taxon>Eukaryota</taxon>
        <taxon>Viridiplantae</taxon>
        <taxon>Streptophyta</taxon>
        <taxon>Embryophyta</taxon>
        <taxon>Tracheophyta</taxon>
        <taxon>Spermatophyta</taxon>
        <taxon>Magnoliopsida</taxon>
        <taxon>Liliopsida</taxon>
        <taxon>Poales</taxon>
        <taxon>Poaceae</taxon>
        <taxon>BOP clade</taxon>
        <taxon>Oryzoideae</taxon>
        <taxon>Oryzeae</taxon>
        <taxon>Oryzinae</taxon>
        <taxon>Leersia</taxon>
    </lineage>
</organism>
<keyword evidence="1" id="KW-1133">Transmembrane helix</keyword>
<keyword evidence="1" id="KW-0812">Transmembrane</keyword>
<keyword evidence="1" id="KW-0472">Membrane</keyword>
<protein>
    <submittedName>
        <fullName evidence="2">Uncharacterized protein</fullName>
    </submittedName>
</protein>
<reference evidence="3" key="2">
    <citation type="submission" date="2013-12" db="EMBL/GenBank/DDBJ databases">
        <authorList>
            <person name="Yu Y."/>
            <person name="Lee S."/>
            <person name="de Baynast K."/>
            <person name="Wissotski M."/>
            <person name="Liu L."/>
            <person name="Talag J."/>
            <person name="Goicoechea J."/>
            <person name="Angelova A."/>
            <person name="Jetty R."/>
            <person name="Kudrna D."/>
            <person name="Golser W."/>
            <person name="Rivera L."/>
            <person name="Zhang J."/>
            <person name="Wing R."/>
        </authorList>
    </citation>
    <scope>NUCLEOTIDE SEQUENCE</scope>
</reference>
<proteinExistence type="predicted"/>
<reference evidence="2 3" key="1">
    <citation type="submission" date="2012-08" db="EMBL/GenBank/DDBJ databases">
        <title>Oryza genome evolution.</title>
        <authorList>
            <person name="Wing R.A."/>
        </authorList>
    </citation>
    <scope>NUCLEOTIDE SEQUENCE</scope>
</reference>
<name>A0A0D9X767_9ORYZ</name>